<accession>A0ACC1BJR9</accession>
<proteinExistence type="predicted"/>
<dbReference type="Proteomes" id="UP001164250">
    <property type="component" value="Chromosome 4"/>
</dbReference>
<keyword evidence="2" id="KW-1185">Reference proteome</keyword>
<evidence type="ECO:0000313" key="2">
    <source>
        <dbReference type="Proteomes" id="UP001164250"/>
    </source>
</evidence>
<dbReference type="EMBL" id="CM047900">
    <property type="protein sequence ID" value="KAJ0099096.1"/>
    <property type="molecule type" value="Genomic_DNA"/>
</dbReference>
<reference evidence="2" key="1">
    <citation type="journal article" date="2023" name="G3 (Bethesda)">
        <title>Genome assembly and association tests identify interacting loci associated with vigor, precocity, and sex in interspecific pistachio rootstocks.</title>
        <authorList>
            <person name="Palmer W."/>
            <person name="Jacygrad E."/>
            <person name="Sagayaradj S."/>
            <person name="Cavanaugh K."/>
            <person name="Han R."/>
            <person name="Bertier L."/>
            <person name="Beede B."/>
            <person name="Kafkas S."/>
            <person name="Golino D."/>
            <person name="Preece J."/>
            <person name="Michelmore R."/>
        </authorList>
    </citation>
    <scope>NUCLEOTIDE SEQUENCE [LARGE SCALE GENOMIC DNA]</scope>
</reference>
<gene>
    <name evidence="1" type="ORF">Patl1_20192</name>
</gene>
<sequence length="1233" mass="137031">MVACETQAACLQDYMLHAMWLLMDNSKDYKWEAHVDSIYLPCVVGWGRFDPAVIARKGSFLSKSVKIGGIKLKSRSCTCTGVSSTLLSIGKQGATASCKTCRGRQLVDGIGSVSANMMSTVGLELTNFLNPDLTWKTVAKGNRSATRRTRKPFVRNFTAGVELADKSPKRAENGTVSESEKVIIVFLLGVAVLGRRFSDKIEHVPIKKRKFNLRSPSPPPCSPSSIEVVYHSSSRGCYPNSNGKRQHRVIDASTEASSPGVKGEISDGLNGKLGCREDFSGIEILAAAACDNSFDVDQDKENKVVEESLCEDDSKPVEEKIASIGATNLSTKDLALEDKKDVSSFQDFTTSSAQKSSNDGDKKGAEKSVPSRDDRLHWDLNVVIDAWEQPCDIENVGSQANPAMVTSVVGSGKLHGLEGGEIEKETKEIKHDEAIMVDSSEVHGEMCIPSDLRDLLHGPNGMDHQLETCSDLDCCHDECGDGAKAYTQVVSIDACLNNVASPSNTAGNIVLPDCLEEETEGCASGVQEEEIVCLENVEVEKCAVASSFGPALDRVTCEVDSSTLVENAEDSGRTQEMLTCAPHEMLTCAPHEMLSMDNCQVMVPLSLGMEPACEAEEVGIDHPLSRCDEGPTSSAVVEEAIPVETGDGTGVSNEVLRGNIVEIDSSVDIGSEKLMLMSSGNFTDSSDKINVEGPFDETCESDSYQDDKVQIDAIEKTGEPQEAGYDSQFEDGELRESDVHCWEDNEGEGADIEQLDYGSDCDGERFFSLELEDAENKRAGSSVPVEKIEQCSPGNAFRDHLTSSKTKTLETVDGSKIKNHTVDCEDRVNSKEFTSRVVGPRALKRDLPSHIQESLSTDAPDSVQRKRSDDFDDVCPRSVRGAGLNKFIGRDRYALDMQFRSPGTGHFVSSRRSPTYHGPYGSARPRPRNVIEGRGFVMTSDRAISDAEAIEGFDSRVRRQYLSSSSNSGYWPFNRRYVAYRDDFYGTHTGTALVRDDVNPDRSRFRKYPQGVSRGIREEFRRPMPNYSSEYADHMPYRMSRRERSISPPSGERLHYSQPYKKSRSRSRSRSPSSWLLSRERNEGSRRRSRSPNFRSARVDRVRLPFQKRFVAEYEEGFVSPPRNRFSPQRHSRFDDRISGLDNFRDRKSPPMRIFRQSQRFDSVRSIRPMVHPRRLADMGSGREDKYEGGEDDRRKQGNRYEMMPRVRRHDADGVMRRLRYNNAEDSFVGNDS</sequence>
<protein>
    <submittedName>
        <fullName evidence="1">Uncharacterized protein</fullName>
    </submittedName>
</protein>
<organism evidence="1 2">
    <name type="scientific">Pistacia atlantica</name>
    <dbReference type="NCBI Taxonomy" id="434234"/>
    <lineage>
        <taxon>Eukaryota</taxon>
        <taxon>Viridiplantae</taxon>
        <taxon>Streptophyta</taxon>
        <taxon>Embryophyta</taxon>
        <taxon>Tracheophyta</taxon>
        <taxon>Spermatophyta</taxon>
        <taxon>Magnoliopsida</taxon>
        <taxon>eudicotyledons</taxon>
        <taxon>Gunneridae</taxon>
        <taxon>Pentapetalae</taxon>
        <taxon>rosids</taxon>
        <taxon>malvids</taxon>
        <taxon>Sapindales</taxon>
        <taxon>Anacardiaceae</taxon>
        <taxon>Pistacia</taxon>
    </lineage>
</organism>
<evidence type="ECO:0000313" key="1">
    <source>
        <dbReference type="EMBL" id="KAJ0099096.1"/>
    </source>
</evidence>
<name>A0ACC1BJR9_9ROSI</name>
<comment type="caution">
    <text evidence="1">The sequence shown here is derived from an EMBL/GenBank/DDBJ whole genome shotgun (WGS) entry which is preliminary data.</text>
</comment>